<keyword evidence="7" id="KW-1185">Reference proteome</keyword>
<dbReference type="Proteomes" id="UP000077875">
    <property type="component" value="Chromosome"/>
</dbReference>
<evidence type="ECO:0000256" key="4">
    <source>
        <dbReference type="ARBA" id="ARBA00023136"/>
    </source>
</evidence>
<evidence type="ECO:0008006" key="8">
    <source>
        <dbReference type="Google" id="ProtNLM"/>
    </source>
</evidence>
<sequence>MSTELSLAAWALLLAVIQLLLPAMARNRETGIGYNAGPRDRPGPPMGTMTARLFRAQANLFETLPLFLAAVVINHLAGVEGSMTLWGCWLYLLARVIYLPLYAFGVPWLRSLVWAVGLFGLVLLILNLLIPG</sequence>
<comment type="subcellular location">
    <subcellularLocation>
        <location evidence="1">Membrane</location>
    </subcellularLocation>
</comment>
<dbReference type="InterPro" id="IPR023352">
    <property type="entry name" value="MAPEG-like_dom_sf"/>
</dbReference>
<dbReference type="SUPFAM" id="SSF161084">
    <property type="entry name" value="MAPEG domain-like"/>
    <property type="match status" value="1"/>
</dbReference>
<dbReference type="AlphaFoldDB" id="A0A172YCI2"/>
<evidence type="ECO:0000256" key="2">
    <source>
        <dbReference type="ARBA" id="ARBA00022692"/>
    </source>
</evidence>
<dbReference type="EMBL" id="CP015243">
    <property type="protein sequence ID" value="ANF56959.1"/>
    <property type="molecule type" value="Genomic_DNA"/>
</dbReference>
<feature type="transmembrane region" description="Helical" evidence="5">
    <location>
        <begin position="85"/>
        <end position="105"/>
    </location>
</feature>
<protein>
    <recommendedName>
        <fullName evidence="8">MAPEG family protein</fullName>
    </recommendedName>
</protein>
<proteinExistence type="predicted"/>
<evidence type="ECO:0000313" key="6">
    <source>
        <dbReference type="EMBL" id="ANF56959.1"/>
    </source>
</evidence>
<dbReference type="PANTHER" id="PTHR35371:SF1">
    <property type="entry name" value="BLR7753 PROTEIN"/>
    <property type="match status" value="1"/>
</dbReference>
<name>A0A172YCI2_9GAMM</name>
<keyword evidence="4 5" id="KW-0472">Membrane</keyword>
<keyword evidence="3 5" id="KW-1133">Transmembrane helix</keyword>
<evidence type="ECO:0000256" key="5">
    <source>
        <dbReference type="SAM" id="Phobius"/>
    </source>
</evidence>
<keyword evidence="2 5" id="KW-0812">Transmembrane</keyword>
<dbReference type="InterPro" id="IPR001129">
    <property type="entry name" value="Membr-assoc_MAPEG"/>
</dbReference>
<feature type="transmembrane region" description="Helical" evidence="5">
    <location>
        <begin position="111"/>
        <end position="130"/>
    </location>
</feature>
<dbReference type="STRING" id="376489.A5892_05335"/>
<dbReference type="PANTHER" id="PTHR35371">
    <property type="entry name" value="INNER MEMBRANE PROTEIN"/>
    <property type="match status" value="1"/>
</dbReference>
<dbReference type="Pfam" id="PF01124">
    <property type="entry name" value="MAPEG"/>
    <property type="match status" value="1"/>
</dbReference>
<dbReference type="GO" id="GO:0016020">
    <property type="term" value="C:membrane"/>
    <property type="evidence" value="ECO:0007669"/>
    <property type="project" value="UniProtKB-SubCell"/>
</dbReference>
<dbReference type="RefSeq" id="WP_064121920.1">
    <property type="nucleotide sequence ID" value="NZ_CP015243.1"/>
</dbReference>
<gene>
    <name evidence="6" type="ORF">A5892_05335</name>
</gene>
<evidence type="ECO:0000256" key="3">
    <source>
        <dbReference type="ARBA" id="ARBA00022989"/>
    </source>
</evidence>
<dbReference type="KEGG" id="haa:A5892_05335"/>
<feature type="transmembrane region" description="Helical" evidence="5">
    <location>
        <begin position="49"/>
        <end position="73"/>
    </location>
</feature>
<evidence type="ECO:0000313" key="7">
    <source>
        <dbReference type="Proteomes" id="UP000077875"/>
    </source>
</evidence>
<evidence type="ECO:0000256" key="1">
    <source>
        <dbReference type="ARBA" id="ARBA00004370"/>
    </source>
</evidence>
<accession>A0A172YCI2</accession>
<organism evidence="6 7">
    <name type="scientific">Halotalea alkalilenta</name>
    <dbReference type="NCBI Taxonomy" id="376489"/>
    <lineage>
        <taxon>Bacteria</taxon>
        <taxon>Pseudomonadati</taxon>
        <taxon>Pseudomonadota</taxon>
        <taxon>Gammaproteobacteria</taxon>
        <taxon>Oceanospirillales</taxon>
        <taxon>Halomonadaceae</taxon>
        <taxon>Halotalea</taxon>
    </lineage>
</organism>
<reference evidence="6 7" key="1">
    <citation type="submission" date="2016-04" db="EMBL/GenBank/DDBJ databases">
        <title>Complete Genome Sequence of Halotalea alkalilenta IHB B 13600.</title>
        <authorList>
            <person name="Swarnkar M.K."/>
            <person name="Sharma A."/>
            <person name="Kaushal K."/>
            <person name="Soni R."/>
            <person name="Rana S."/>
            <person name="Singh A.K."/>
            <person name="Gulati A."/>
        </authorList>
    </citation>
    <scope>NUCLEOTIDE SEQUENCE [LARGE SCALE GENOMIC DNA]</scope>
    <source>
        <strain evidence="6 7">IHB B 13600</strain>
    </source>
</reference>
<dbReference type="Gene3D" id="1.20.120.550">
    <property type="entry name" value="Membrane associated eicosanoid/glutathione metabolism-like domain"/>
    <property type="match status" value="1"/>
</dbReference>